<evidence type="ECO:0000313" key="1">
    <source>
        <dbReference type="EMBL" id="NGZ45463.1"/>
    </source>
</evidence>
<keyword evidence="2" id="KW-1185">Reference proteome</keyword>
<protein>
    <submittedName>
        <fullName evidence="1">Uncharacterized protein</fullName>
    </submittedName>
</protein>
<sequence length="339" mass="39428">MTCALCKNREADKKNTHFLTDGIIRSCLNLDGSKEREKGFYFDLSNDNAFIEFNFQRGTSVDKLKSSLGRDVTDEEIEKAKSIPFSVDNVFCSVCESYFTEIETKFISEILPSFRNADLTGKDRINLTDIKTVRLFFYIQVWRTAVCDDTLKISADVAENLRLIILNHSTVNANELSHYPIAITYLQTTGDEAEYTTNYVGFTNDRNPNLIIMNDFVIQFYENPDTVKFFNFYGLTTEQNYKELINFSEQQFVVNIFQNSNRKQLLKDFITTDRVKLTIQYYVDSFEELWLKLFGVYPPVQTTQEYLKALTGGDEFNVLKYTKENIMEITVKFIQIKIN</sequence>
<evidence type="ECO:0000313" key="2">
    <source>
        <dbReference type="Proteomes" id="UP001318301"/>
    </source>
</evidence>
<name>A0ABX0EZH1_9BACT</name>
<reference evidence="1 2" key="1">
    <citation type="submission" date="2019-02" db="EMBL/GenBank/DDBJ databases">
        <title>Genome of a new Bacteroidetes strain.</title>
        <authorList>
            <person name="Pitt A."/>
        </authorList>
    </citation>
    <scope>NUCLEOTIDE SEQUENCE [LARGE SCALE GENOMIC DNA]</scope>
    <source>
        <strain evidence="1 2">50C-KIRBA</strain>
    </source>
</reference>
<accession>A0ABX0EZH1</accession>
<proteinExistence type="predicted"/>
<dbReference type="EMBL" id="SEWW01000012">
    <property type="protein sequence ID" value="NGZ45463.1"/>
    <property type="molecule type" value="Genomic_DNA"/>
</dbReference>
<dbReference type="Proteomes" id="UP001318301">
    <property type="component" value="Unassembled WGS sequence"/>
</dbReference>
<organism evidence="1 2">
    <name type="scientific">Aquirufa beregesia</name>
    <dbReference type="NCBI Taxonomy" id="2516556"/>
    <lineage>
        <taxon>Bacteria</taxon>
        <taxon>Pseudomonadati</taxon>
        <taxon>Bacteroidota</taxon>
        <taxon>Cytophagia</taxon>
        <taxon>Cytophagales</taxon>
        <taxon>Flectobacillaceae</taxon>
        <taxon>Aquirufa</taxon>
    </lineage>
</organism>
<gene>
    <name evidence="1" type="ORF">EWU23_13340</name>
</gene>
<comment type="caution">
    <text evidence="1">The sequence shown here is derived from an EMBL/GenBank/DDBJ whole genome shotgun (WGS) entry which is preliminary data.</text>
</comment>
<dbReference type="RefSeq" id="WP_166233069.1">
    <property type="nucleotide sequence ID" value="NZ_CBCSIJ010000022.1"/>
</dbReference>